<protein>
    <submittedName>
        <fullName evidence="8">GtrA family protein</fullName>
    </submittedName>
</protein>
<dbReference type="AlphaFoldDB" id="A0A3N4G1S5"/>
<name>A0A3N4G1S5_9ACTN</name>
<dbReference type="GO" id="GO:0005886">
    <property type="term" value="C:plasma membrane"/>
    <property type="evidence" value="ECO:0007669"/>
    <property type="project" value="TreeGrafter"/>
</dbReference>
<evidence type="ECO:0000313" key="8">
    <source>
        <dbReference type="EMBL" id="RPA56922.1"/>
    </source>
</evidence>
<dbReference type="EMBL" id="RKMH01000021">
    <property type="protein sequence ID" value="RPA56922.1"/>
    <property type="molecule type" value="Genomic_DNA"/>
</dbReference>
<dbReference type="GO" id="GO:0000271">
    <property type="term" value="P:polysaccharide biosynthetic process"/>
    <property type="evidence" value="ECO:0007669"/>
    <property type="project" value="InterPro"/>
</dbReference>
<organism evidence="8 9">
    <name type="scientific">Gordonia oryzae</name>
    <dbReference type="NCBI Taxonomy" id="2487349"/>
    <lineage>
        <taxon>Bacteria</taxon>
        <taxon>Bacillati</taxon>
        <taxon>Actinomycetota</taxon>
        <taxon>Actinomycetes</taxon>
        <taxon>Mycobacteriales</taxon>
        <taxon>Gordoniaceae</taxon>
        <taxon>Gordonia</taxon>
    </lineage>
</organism>
<comment type="similarity">
    <text evidence="2">Belongs to the GtrA family.</text>
</comment>
<dbReference type="InterPro" id="IPR007267">
    <property type="entry name" value="GtrA_DPMS_TM"/>
</dbReference>
<evidence type="ECO:0000256" key="6">
    <source>
        <dbReference type="SAM" id="Phobius"/>
    </source>
</evidence>
<keyword evidence="4 6" id="KW-1133">Transmembrane helix</keyword>
<dbReference type="PANTHER" id="PTHR38459">
    <property type="entry name" value="PROPHAGE BACTOPRENOL-LINKED GLUCOSE TRANSLOCASE HOMOLOG"/>
    <property type="match status" value="1"/>
</dbReference>
<sequence length="190" mass="21007">MIATLDDKYATHVRNLGQFARFGIVGASGVVVNMIVAVLMNKAHGGTANAFNVIWHIPGSAYNVRFTVLVWIVGFLVANCVNFQLNRSWTFKSSRHARWWSEFWPFLAVGSVAAIVGLFLKVGLTNPTSPLYLSSSFFHEGAGLHSREYWAQILTIVITMPINFIVNKLWTFRAVRSPAEPAPVDAGTPV</sequence>
<evidence type="ECO:0000259" key="7">
    <source>
        <dbReference type="Pfam" id="PF04138"/>
    </source>
</evidence>
<evidence type="ECO:0000256" key="5">
    <source>
        <dbReference type="ARBA" id="ARBA00023136"/>
    </source>
</evidence>
<evidence type="ECO:0000256" key="2">
    <source>
        <dbReference type="ARBA" id="ARBA00009399"/>
    </source>
</evidence>
<keyword evidence="5 6" id="KW-0472">Membrane</keyword>
<comment type="caution">
    <text evidence="8">The sequence shown here is derived from an EMBL/GenBank/DDBJ whole genome shotgun (WGS) entry which is preliminary data.</text>
</comment>
<evidence type="ECO:0000256" key="3">
    <source>
        <dbReference type="ARBA" id="ARBA00022692"/>
    </source>
</evidence>
<keyword evidence="3 6" id="KW-0812">Transmembrane</keyword>
<comment type="subcellular location">
    <subcellularLocation>
        <location evidence="1">Membrane</location>
        <topology evidence="1">Multi-pass membrane protein</topology>
    </subcellularLocation>
</comment>
<evidence type="ECO:0000313" key="9">
    <source>
        <dbReference type="Proteomes" id="UP000267536"/>
    </source>
</evidence>
<evidence type="ECO:0000256" key="4">
    <source>
        <dbReference type="ARBA" id="ARBA00022989"/>
    </source>
</evidence>
<dbReference type="Proteomes" id="UP000267536">
    <property type="component" value="Unassembled WGS sequence"/>
</dbReference>
<feature type="domain" description="GtrA/DPMS transmembrane" evidence="7">
    <location>
        <begin position="21"/>
        <end position="172"/>
    </location>
</feature>
<proteinExistence type="inferred from homology"/>
<feature type="transmembrane region" description="Helical" evidence="6">
    <location>
        <begin position="149"/>
        <end position="166"/>
    </location>
</feature>
<keyword evidence="9" id="KW-1185">Reference proteome</keyword>
<feature type="transmembrane region" description="Helical" evidence="6">
    <location>
        <begin position="20"/>
        <end position="40"/>
    </location>
</feature>
<dbReference type="RefSeq" id="WP_123932804.1">
    <property type="nucleotide sequence ID" value="NZ_JBPSDP010000014.1"/>
</dbReference>
<reference evidence="8 9" key="1">
    <citation type="submission" date="2018-11" db="EMBL/GenBank/DDBJ databases">
        <title>Draft genome sequence of Gordonia sp. RS15-1S isolated from rice stems.</title>
        <authorList>
            <person name="Muangham S."/>
        </authorList>
    </citation>
    <scope>NUCLEOTIDE SEQUENCE [LARGE SCALE GENOMIC DNA]</scope>
    <source>
        <strain evidence="8 9">RS15-1S</strain>
    </source>
</reference>
<accession>A0A3N4G1S5</accession>
<gene>
    <name evidence="8" type="ORF">EF294_20305</name>
</gene>
<dbReference type="OrthoDB" id="9807815at2"/>
<feature type="transmembrane region" description="Helical" evidence="6">
    <location>
        <begin position="103"/>
        <end position="124"/>
    </location>
</feature>
<feature type="transmembrane region" description="Helical" evidence="6">
    <location>
        <begin position="60"/>
        <end position="82"/>
    </location>
</feature>
<dbReference type="InterPro" id="IPR051401">
    <property type="entry name" value="GtrA_CellWall_Glycosyl"/>
</dbReference>
<dbReference type="Pfam" id="PF04138">
    <property type="entry name" value="GtrA_DPMS_TM"/>
    <property type="match status" value="1"/>
</dbReference>
<evidence type="ECO:0000256" key="1">
    <source>
        <dbReference type="ARBA" id="ARBA00004141"/>
    </source>
</evidence>
<dbReference type="PANTHER" id="PTHR38459:SF1">
    <property type="entry name" value="PROPHAGE BACTOPRENOL-LINKED GLUCOSE TRANSLOCASE HOMOLOG"/>
    <property type="match status" value="1"/>
</dbReference>